<comment type="caution">
    <text evidence="1">The sequence shown here is derived from an EMBL/GenBank/DDBJ whole genome shotgun (WGS) entry which is preliminary data.</text>
</comment>
<dbReference type="Proteomes" id="UP001500655">
    <property type="component" value="Unassembled WGS sequence"/>
</dbReference>
<dbReference type="RefSeq" id="WP_344079380.1">
    <property type="nucleotide sequence ID" value="NZ_BAAALS010000008.1"/>
</dbReference>
<dbReference type="InterPro" id="IPR024520">
    <property type="entry name" value="DUF3558"/>
</dbReference>
<evidence type="ECO:0000313" key="1">
    <source>
        <dbReference type="EMBL" id="GAA1749610.1"/>
    </source>
</evidence>
<gene>
    <name evidence="1" type="ORF">GCM10009681_20990</name>
</gene>
<accession>A0ABN2K6Y5</accession>
<reference evidence="1 2" key="1">
    <citation type="journal article" date="2019" name="Int. J. Syst. Evol. Microbiol.">
        <title>The Global Catalogue of Microorganisms (GCM) 10K type strain sequencing project: providing services to taxonomists for standard genome sequencing and annotation.</title>
        <authorList>
            <consortium name="The Broad Institute Genomics Platform"/>
            <consortium name="The Broad Institute Genome Sequencing Center for Infectious Disease"/>
            <person name="Wu L."/>
            <person name="Ma J."/>
        </authorList>
    </citation>
    <scope>NUCLEOTIDE SEQUENCE [LARGE SCALE GENOMIC DNA]</scope>
    <source>
        <strain evidence="1 2">JCM 13249</strain>
    </source>
</reference>
<keyword evidence="2" id="KW-1185">Reference proteome</keyword>
<dbReference type="Pfam" id="PF12079">
    <property type="entry name" value="DUF3558"/>
    <property type="match status" value="1"/>
</dbReference>
<organism evidence="1 2">
    <name type="scientific">Luedemannella helvata</name>
    <dbReference type="NCBI Taxonomy" id="349315"/>
    <lineage>
        <taxon>Bacteria</taxon>
        <taxon>Bacillati</taxon>
        <taxon>Actinomycetota</taxon>
        <taxon>Actinomycetes</taxon>
        <taxon>Micromonosporales</taxon>
        <taxon>Micromonosporaceae</taxon>
        <taxon>Luedemannella</taxon>
    </lineage>
</organism>
<protein>
    <recommendedName>
        <fullName evidence="3">DUF3558 domain-containing protein</fullName>
    </recommendedName>
</protein>
<evidence type="ECO:0008006" key="3">
    <source>
        <dbReference type="Google" id="ProtNLM"/>
    </source>
</evidence>
<sequence>MTAAAFALTGCDDPGATTGTEIVVGSPSAAATPPGGSGTGASGLPDVCTLLTKEEVTALAGGASVLQVDRDDAAPDATVRYCQWQLSGARLAIQLGPTTEADFGTNHPDSEPVTDLGYDAHFFSNHLFIRKGHIEVDIYATTPAGGDADKLFAKAAATQVLPRLP</sequence>
<name>A0ABN2K6Y5_9ACTN</name>
<proteinExistence type="predicted"/>
<evidence type="ECO:0000313" key="2">
    <source>
        <dbReference type="Proteomes" id="UP001500655"/>
    </source>
</evidence>
<dbReference type="EMBL" id="BAAALS010000008">
    <property type="protein sequence ID" value="GAA1749610.1"/>
    <property type="molecule type" value="Genomic_DNA"/>
</dbReference>